<gene>
    <name evidence="2" type="ORF">B0I35DRAFT_412420</name>
</gene>
<dbReference type="PANTHER" id="PTHR38788:SF3">
    <property type="entry name" value="CLR5 DOMAIN-CONTAINING PROTEIN"/>
    <property type="match status" value="1"/>
</dbReference>
<name>A0A8K0SM87_9HYPO</name>
<reference evidence="2" key="1">
    <citation type="journal article" date="2021" name="Nat. Commun.">
        <title>Genetic determinants of endophytism in the Arabidopsis root mycobiome.</title>
        <authorList>
            <person name="Mesny F."/>
            <person name="Miyauchi S."/>
            <person name="Thiergart T."/>
            <person name="Pickel B."/>
            <person name="Atanasova L."/>
            <person name="Karlsson M."/>
            <person name="Huettel B."/>
            <person name="Barry K.W."/>
            <person name="Haridas S."/>
            <person name="Chen C."/>
            <person name="Bauer D."/>
            <person name="Andreopoulos W."/>
            <person name="Pangilinan J."/>
            <person name="LaButti K."/>
            <person name="Riley R."/>
            <person name="Lipzen A."/>
            <person name="Clum A."/>
            <person name="Drula E."/>
            <person name="Henrissat B."/>
            <person name="Kohler A."/>
            <person name="Grigoriev I.V."/>
            <person name="Martin F.M."/>
            <person name="Hacquard S."/>
        </authorList>
    </citation>
    <scope>NUCLEOTIDE SEQUENCE</scope>
    <source>
        <strain evidence="2">MPI-CAGE-CH-0235</strain>
    </source>
</reference>
<dbReference type="OrthoDB" id="5986190at2759"/>
<dbReference type="Pfam" id="PF14420">
    <property type="entry name" value="Clr5"/>
    <property type="match status" value="1"/>
</dbReference>
<sequence length="605" mass="69410">MATPASPPPCKVRNRRVPPEQWDAMRPIITRLYQEEKRPLKEVMEILKRDHEFTATVKMFKSRIWKWGLDKKLKSDEVLAILILKRERERLNKRSDFTIRDQVVDLDNIIRYVKRNPVIIRRLNEGQLPNAQTSREVRCHTPPPSPSPSLVLSVELGRTEEVLGLFRDYVDGSLVSGEWLLEYDYSCVSRGVSDRSDDLLERVITSFALVNRCMIRGDHIDIGAVLSPAFESLKEIIASKSPVFAVRTVCLLWYLDCHAKNDLLRLVTDYLSKMVPIVLGRNHILTRIWHILGTTQFPDYYELSLCLYSMLVPLLERRVGAANYLMSVLYGDHIDCLFHRERSAESMALVRQYRSKVEATGKQHSWLVELAITQTAIVCAEKKSKGLLMEAMDCLQVLKNYPISEEQEAVVDIQLGNYNYQLNRIPEAIQWYREATKLAVSVDGDERLLLTCLANLESALFKGNRTFEATRIQQYRLKRIADFANETSQFASQQHTSVDPNQQVHYLESPLDLGFGNEIPSWIWDDSVLPEPSKPVLTGTELHPLHWLSLPATPCDWTSSGTDSLTETSRSQYHSVSPLVATWEDSPQDLCDWDSTLYPTDETRT</sequence>
<keyword evidence="3" id="KW-1185">Reference proteome</keyword>
<evidence type="ECO:0000313" key="3">
    <source>
        <dbReference type="Proteomes" id="UP000813444"/>
    </source>
</evidence>
<accession>A0A8K0SM87</accession>
<proteinExistence type="predicted"/>
<dbReference type="PANTHER" id="PTHR38788">
    <property type="entry name" value="CLR5 DOMAIN-CONTAINING PROTEIN"/>
    <property type="match status" value="1"/>
</dbReference>
<dbReference type="InterPro" id="IPR025676">
    <property type="entry name" value="Clr5_dom"/>
</dbReference>
<dbReference type="AlphaFoldDB" id="A0A8K0SM87"/>
<dbReference type="EMBL" id="JAGPNK010000013">
    <property type="protein sequence ID" value="KAH7309498.1"/>
    <property type="molecule type" value="Genomic_DNA"/>
</dbReference>
<feature type="domain" description="Clr5" evidence="1">
    <location>
        <begin position="19"/>
        <end position="71"/>
    </location>
</feature>
<protein>
    <recommendedName>
        <fullName evidence="1">Clr5 domain-containing protein</fullName>
    </recommendedName>
</protein>
<evidence type="ECO:0000259" key="1">
    <source>
        <dbReference type="Pfam" id="PF14420"/>
    </source>
</evidence>
<evidence type="ECO:0000313" key="2">
    <source>
        <dbReference type="EMBL" id="KAH7309498.1"/>
    </source>
</evidence>
<comment type="caution">
    <text evidence="2">The sequence shown here is derived from an EMBL/GenBank/DDBJ whole genome shotgun (WGS) entry which is preliminary data.</text>
</comment>
<dbReference type="Proteomes" id="UP000813444">
    <property type="component" value="Unassembled WGS sequence"/>
</dbReference>
<organism evidence="2 3">
    <name type="scientific">Stachybotrys elegans</name>
    <dbReference type="NCBI Taxonomy" id="80388"/>
    <lineage>
        <taxon>Eukaryota</taxon>
        <taxon>Fungi</taxon>
        <taxon>Dikarya</taxon>
        <taxon>Ascomycota</taxon>
        <taxon>Pezizomycotina</taxon>
        <taxon>Sordariomycetes</taxon>
        <taxon>Hypocreomycetidae</taxon>
        <taxon>Hypocreales</taxon>
        <taxon>Stachybotryaceae</taxon>
        <taxon>Stachybotrys</taxon>
    </lineage>
</organism>